<comment type="caution">
    <text evidence="1">The sequence shown here is derived from an EMBL/GenBank/DDBJ whole genome shotgun (WGS) entry which is preliminary data.</text>
</comment>
<organism evidence="1 2">
    <name type="scientific">Caerostris extrusa</name>
    <name type="common">Bark spider</name>
    <name type="synonym">Caerostris bankana</name>
    <dbReference type="NCBI Taxonomy" id="172846"/>
    <lineage>
        <taxon>Eukaryota</taxon>
        <taxon>Metazoa</taxon>
        <taxon>Ecdysozoa</taxon>
        <taxon>Arthropoda</taxon>
        <taxon>Chelicerata</taxon>
        <taxon>Arachnida</taxon>
        <taxon>Araneae</taxon>
        <taxon>Araneomorphae</taxon>
        <taxon>Entelegynae</taxon>
        <taxon>Araneoidea</taxon>
        <taxon>Araneidae</taxon>
        <taxon>Caerostris</taxon>
    </lineage>
</organism>
<name>A0AAV4QB26_CAEEX</name>
<accession>A0AAV4QB26</accession>
<gene>
    <name evidence="1" type="ORF">CEXT_721321</name>
</gene>
<proteinExistence type="predicted"/>
<dbReference type="EMBL" id="BPLR01005854">
    <property type="protein sequence ID" value="GIY05514.1"/>
    <property type="molecule type" value="Genomic_DNA"/>
</dbReference>
<sequence>MARAGDLYRELGEGSITRTCRFHFSNGSFQQTHSPKTMEWMTRDIFVPGEWVGVVPGESKVMGWVLSGCFRESSCSRFIGVRYCLLYILRKI</sequence>
<protein>
    <submittedName>
        <fullName evidence="1">Uncharacterized protein</fullName>
    </submittedName>
</protein>
<evidence type="ECO:0000313" key="2">
    <source>
        <dbReference type="Proteomes" id="UP001054945"/>
    </source>
</evidence>
<dbReference type="Proteomes" id="UP001054945">
    <property type="component" value="Unassembled WGS sequence"/>
</dbReference>
<reference evidence="1 2" key="1">
    <citation type="submission" date="2021-06" db="EMBL/GenBank/DDBJ databases">
        <title>Caerostris extrusa draft genome.</title>
        <authorList>
            <person name="Kono N."/>
            <person name="Arakawa K."/>
        </authorList>
    </citation>
    <scope>NUCLEOTIDE SEQUENCE [LARGE SCALE GENOMIC DNA]</scope>
</reference>
<keyword evidence="2" id="KW-1185">Reference proteome</keyword>
<evidence type="ECO:0000313" key="1">
    <source>
        <dbReference type="EMBL" id="GIY05514.1"/>
    </source>
</evidence>
<dbReference type="AlphaFoldDB" id="A0AAV4QB26"/>